<evidence type="ECO:0000313" key="1">
    <source>
        <dbReference type="EMBL" id="KAF2473309.1"/>
    </source>
</evidence>
<organism evidence="1 2">
    <name type="scientific">Lindgomyces ingoldianus</name>
    <dbReference type="NCBI Taxonomy" id="673940"/>
    <lineage>
        <taxon>Eukaryota</taxon>
        <taxon>Fungi</taxon>
        <taxon>Dikarya</taxon>
        <taxon>Ascomycota</taxon>
        <taxon>Pezizomycotina</taxon>
        <taxon>Dothideomycetes</taxon>
        <taxon>Pleosporomycetidae</taxon>
        <taxon>Pleosporales</taxon>
        <taxon>Lindgomycetaceae</taxon>
        <taxon>Lindgomyces</taxon>
    </lineage>
</organism>
<dbReference type="Proteomes" id="UP000799755">
    <property type="component" value="Unassembled WGS sequence"/>
</dbReference>
<dbReference type="EMBL" id="MU003500">
    <property type="protein sequence ID" value="KAF2473309.1"/>
    <property type="molecule type" value="Genomic_DNA"/>
</dbReference>
<gene>
    <name evidence="1" type="ORF">BDR25DRAFT_352730</name>
</gene>
<protein>
    <submittedName>
        <fullName evidence="1">Uncharacterized protein</fullName>
    </submittedName>
</protein>
<reference evidence="1" key="1">
    <citation type="journal article" date="2020" name="Stud. Mycol.">
        <title>101 Dothideomycetes genomes: a test case for predicting lifestyles and emergence of pathogens.</title>
        <authorList>
            <person name="Haridas S."/>
            <person name="Albert R."/>
            <person name="Binder M."/>
            <person name="Bloem J."/>
            <person name="Labutti K."/>
            <person name="Salamov A."/>
            <person name="Andreopoulos B."/>
            <person name="Baker S."/>
            <person name="Barry K."/>
            <person name="Bills G."/>
            <person name="Bluhm B."/>
            <person name="Cannon C."/>
            <person name="Castanera R."/>
            <person name="Culley D."/>
            <person name="Daum C."/>
            <person name="Ezra D."/>
            <person name="Gonzalez J."/>
            <person name="Henrissat B."/>
            <person name="Kuo A."/>
            <person name="Liang C."/>
            <person name="Lipzen A."/>
            <person name="Lutzoni F."/>
            <person name="Magnuson J."/>
            <person name="Mondo S."/>
            <person name="Nolan M."/>
            <person name="Ohm R."/>
            <person name="Pangilinan J."/>
            <person name="Park H.-J."/>
            <person name="Ramirez L."/>
            <person name="Alfaro M."/>
            <person name="Sun H."/>
            <person name="Tritt A."/>
            <person name="Yoshinaga Y."/>
            <person name="Zwiers L.-H."/>
            <person name="Turgeon B."/>
            <person name="Goodwin S."/>
            <person name="Spatafora J."/>
            <person name="Crous P."/>
            <person name="Grigoriev I."/>
        </authorList>
    </citation>
    <scope>NUCLEOTIDE SEQUENCE</scope>
    <source>
        <strain evidence="1">ATCC 200398</strain>
    </source>
</reference>
<name>A0ACB6R232_9PLEO</name>
<keyword evidence="2" id="KW-1185">Reference proteome</keyword>
<sequence>MSTLGGNGDGIMPRDGKIGTGERKTRINTGAGRVLCDACVWIHAKKDVREMVWVWDVYGACCLALLKVLKFRRFLPQAIHILALISIQPRLFVAIETIEGESAQTWSVHATLLSTSPTQSCSSSNSERYMGTKCPHTVSISVLRPVSKQLELWLSTHELALSHPPLVVPDFIPEQHEEGLELGPNQIAEERGALGRDPSRRAELHGEESFVERFSKEREASWRVSSRRENVNAGNISLTRQQEFLDPVEGQPGSVYEQWCETDVAIASDVSINSTYAVYWVWQWPTAPGTLGALEGKDET</sequence>
<evidence type="ECO:0000313" key="2">
    <source>
        <dbReference type="Proteomes" id="UP000799755"/>
    </source>
</evidence>
<accession>A0ACB6R232</accession>
<proteinExistence type="predicted"/>
<comment type="caution">
    <text evidence="1">The sequence shown here is derived from an EMBL/GenBank/DDBJ whole genome shotgun (WGS) entry which is preliminary data.</text>
</comment>